<reference evidence="3" key="1">
    <citation type="submission" date="2014-09" db="EMBL/GenBank/DDBJ databases">
        <authorList>
            <person name="Sharma Rahul"/>
            <person name="Thines Marco"/>
        </authorList>
    </citation>
    <scope>NUCLEOTIDE SEQUENCE [LARGE SCALE GENOMIC DNA]</scope>
</reference>
<dbReference type="OMA" id="PKQTWGL"/>
<accession>A0A0P1AX84</accession>
<dbReference type="GeneID" id="36397890"/>
<name>A0A0P1AX84_PLAHL</name>
<dbReference type="STRING" id="4781.A0A0P1AX84"/>
<evidence type="ECO:0000313" key="2">
    <source>
        <dbReference type="EMBL" id="CEG46432.1"/>
    </source>
</evidence>
<sequence>MDCTNAADRVWTQQVLPALCVFYQEYGHCNIKTNFLVPKCAPWTKEMWGLNLGTIVKQIRAGRSYVDQSRRDWELLNSLQFLWDSRDVEWQDCVLPALVTFVDEFGDEQGINLEFVVPLANPWPKETWGFELGLFWNKSQWRERYFVQLMRDTTLLESLGYEMRLSDVTWESQVIPLLRLYSTMYPEERTVQKNFIIPHQQPWPRKMWGLPLGQMGAQNSDRLALEFSGWKSRHHSLNTTSNVVENANQQWKIYIYLAFETFVKVFGHCKVESHFQVPLETPWPKETWGLQLGARIADYIANGTEFEYIGRMADRIDTLGYTLKLSQTSWDLYGAPLLSIFSHLQPRTVIPENFVIPSQAPWSEATWGIQLGIIVRWNRQHMTHIEDEWRNHVLTAAKLYKQEYDNHSIEETFVVPSQSPWPTKTWNMHLALILRRLNNRECYDGHVALARTSFAKLEQFLQYRRREAWQSILITLQIFFMRNNHCDVMPHFVVSNSSPWPKLMWNVPLGQIVEMMKTMGTFFKEVGQNADQLIHLKFSLPLSISAYEKLLAPLIASYANLHPRDTIPLGFTIPSNESWPTYGWGINLSVIVQWNLSHLEAIERDWRAQVLLANDVYQYENGNKILRDSFVVPSRSPWPYKTWGRELRRMLTCVQVGQPYNGHVAIATYHSNAAVVISGEDKLEWKTSIFPALHTFAMVFGHCSVPETYVVPSRLPWPEQSYGLELGNIVAKMEQCGMYFAEIGLNADRLETFGFRYKLTDIPWQDLVDPLLEIYANQYSHKILPEEFVVPPKAPWPVRLYGLRLGKILAWSSRFTFQNAQWKEFLMPENTTKAGEFGYCKVSTTFEIPSEFPWPKPMWTLQIKDVVSQLYNNGDLFLSGGLSSVLASKKEIGFVLKLATDHISFGEPICQLYTAVVEQMKCSTAFVDPQSCLGKHLLSDGIDCGSDKKAKRFSSEDRPTLLENDRNLNGANSTLVSPNKTL</sequence>
<feature type="compositionally biased region" description="Basic and acidic residues" evidence="1">
    <location>
        <begin position="955"/>
        <end position="966"/>
    </location>
</feature>
<dbReference type="OrthoDB" id="153872at2759"/>
<protein>
    <submittedName>
        <fullName evidence="2">B-BOX TYPE ZINC FINGER-CONTAINING PROTEIN-RELATED</fullName>
    </submittedName>
</protein>
<dbReference type="AlphaFoldDB" id="A0A0P1AX84"/>
<dbReference type="EMBL" id="CCYD01002047">
    <property type="protein sequence ID" value="CEG46432.1"/>
    <property type="molecule type" value="Genomic_DNA"/>
</dbReference>
<dbReference type="PANTHER" id="PTHR37066:SF1">
    <property type="entry name" value="LNS2_PITP DOMAIN-CONTAINING PROTEIN"/>
    <property type="match status" value="1"/>
</dbReference>
<feature type="compositionally biased region" description="Polar residues" evidence="1">
    <location>
        <begin position="967"/>
        <end position="982"/>
    </location>
</feature>
<evidence type="ECO:0000256" key="1">
    <source>
        <dbReference type="SAM" id="MobiDB-lite"/>
    </source>
</evidence>
<dbReference type="Proteomes" id="UP000054928">
    <property type="component" value="Unassembled WGS sequence"/>
</dbReference>
<organism evidence="2 3">
    <name type="scientific">Plasmopara halstedii</name>
    <name type="common">Downy mildew of sunflower</name>
    <dbReference type="NCBI Taxonomy" id="4781"/>
    <lineage>
        <taxon>Eukaryota</taxon>
        <taxon>Sar</taxon>
        <taxon>Stramenopiles</taxon>
        <taxon>Oomycota</taxon>
        <taxon>Peronosporomycetes</taxon>
        <taxon>Peronosporales</taxon>
        <taxon>Peronosporaceae</taxon>
        <taxon>Plasmopara</taxon>
    </lineage>
</organism>
<evidence type="ECO:0000313" key="3">
    <source>
        <dbReference type="Proteomes" id="UP000054928"/>
    </source>
</evidence>
<keyword evidence="3" id="KW-1185">Reference proteome</keyword>
<dbReference type="PANTHER" id="PTHR37066">
    <property type="entry name" value="HELICASE-ASSOCIATED"/>
    <property type="match status" value="1"/>
</dbReference>
<feature type="region of interest" description="Disordered" evidence="1">
    <location>
        <begin position="955"/>
        <end position="982"/>
    </location>
</feature>
<proteinExistence type="predicted"/>
<dbReference type="RefSeq" id="XP_024582801.1">
    <property type="nucleotide sequence ID" value="XM_024717287.1"/>
</dbReference>